<evidence type="ECO:0000313" key="2">
    <source>
        <dbReference type="Proteomes" id="UP000019184"/>
    </source>
</evidence>
<sequence>MKSHEVNRFLSRQNPHQVRQLLDKWQTRAATDPHFRKEFPNPNLYAAAQLEQGKKSRQLIDDWAARAPIDPEFCKEFSNPSLYIKHCETQAACGIAV</sequence>
<gene>
    <name evidence="1" type="ORF">BN874_1480003</name>
</gene>
<proteinExistence type="predicted"/>
<name>A0A7U7G9J5_9GAMM</name>
<keyword evidence="2" id="KW-1185">Reference proteome</keyword>
<accession>A0A7U7G9J5</accession>
<dbReference type="AlphaFoldDB" id="A0A7U7G9J5"/>
<dbReference type="Proteomes" id="UP000019184">
    <property type="component" value="Unassembled WGS sequence"/>
</dbReference>
<comment type="caution">
    <text evidence="1">The sequence shown here is derived from an EMBL/GenBank/DDBJ whole genome shotgun (WGS) entry which is preliminary data.</text>
</comment>
<reference evidence="1 2" key="1">
    <citation type="journal article" date="2014" name="ISME J.">
        <title>Candidatus Competibacter-lineage genomes retrieved from metagenomes reveal functional metabolic diversity.</title>
        <authorList>
            <person name="McIlroy S.J."/>
            <person name="Albertsen M."/>
            <person name="Andresen E.K."/>
            <person name="Saunders A.M."/>
            <person name="Kristiansen R."/>
            <person name="Stokholm-Bjerregaard M."/>
            <person name="Nielsen K.L."/>
            <person name="Nielsen P.H."/>
        </authorList>
    </citation>
    <scope>NUCLEOTIDE SEQUENCE [LARGE SCALE GENOMIC DNA]</scope>
    <source>
        <strain evidence="1 2">Run_B_J11</strain>
    </source>
</reference>
<evidence type="ECO:0000313" key="1">
    <source>
        <dbReference type="EMBL" id="CDH44058.1"/>
    </source>
</evidence>
<protein>
    <submittedName>
        <fullName evidence="1">Uncharacterized protein</fullName>
    </submittedName>
</protein>
<organism evidence="1 2">
    <name type="scientific">Candidatus Contendobacter odensis Run_B_J11</name>
    <dbReference type="NCBI Taxonomy" id="1400861"/>
    <lineage>
        <taxon>Bacteria</taxon>
        <taxon>Pseudomonadati</taxon>
        <taxon>Pseudomonadota</taxon>
        <taxon>Gammaproteobacteria</taxon>
        <taxon>Candidatus Competibacteraceae</taxon>
        <taxon>Candidatus Contendibacter</taxon>
    </lineage>
</organism>
<dbReference type="EMBL" id="CBTK010000055">
    <property type="protein sequence ID" value="CDH44058.1"/>
    <property type="molecule type" value="Genomic_DNA"/>
</dbReference>